<evidence type="ECO:0000256" key="3">
    <source>
        <dbReference type="ARBA" id="ARBA00022679"/>
    </source>
</evidence>
<evidence type="ECO:0000313" key="8">
    <source>
        <dbReference type="RefSeq" id="XP_022309594.1"/>
    </source>
</evidence>
<keyword evidence="4" id="KW-0812">Transmembrane</keyword>
<keyword evidence="7" id="KW-1185">Reference proteome</keyword>
<sequence>MKLGFIKRIGYGLLLISGLTILFQITFYKRRRSNDVVTFNAKDLSKREYTWDIIKEQNQYKRDSSRRWPVLLDSAVVQNANQTLNITSDLAHQETKKGSYLDYGIRQVSYRDFIDKPSADLTKLRANWRADARIIQNASNKKRFLTIGIPTVKREKNEYILNTVQSIVNCTKEEELQEIYIVVFLADFDAKWKEEISNRLRERFEKIISMGTLHVIQAWESFYPPLDNLKHTFVDPETKKKWRAKQNVDYAFLFLYSEILSQFYIQMEDDIYTIPGYVQAIKDYINKFKDRWVCLEFSELGFIGKLYHSEDIDKLAKMVLLFYAQQPCDVTYLNFNVQMLQFKRHIRRPTIFEHVGYHSSLPGKIQPLKDRFFHAYPKTIMGDNPPAKIFTSLPYEGYFNPDNPYSRKDGIFWSNRQGKANDWFTVTFDEPQLLSRIEIHTGTHTHPDDKIHYAKVEASLASVSKGPGKAECSQNKLLGYFDDGDFKMNNVPSVTGKSKIHCLSIIITNKQETWVIVKEIAVFKLQSKSANKVP</sequence>
<keyword evidence="4" id="KW-0472">Membrane</keyword>
<dbReference type="Pfam" id="PF04666">
    <property type="entry name" value="MGAT4_cons"/>
    <property type="match status" value="1"/>
</dbReference>
<comment type="pathway">
    <text evidence="1">Protein modification; protein glycosylation.</text>
</comment>
<dbReference type="PANTHER" id="PTHR12062:SF33">
    <property type="entry name" value="ALPHA-1,6-MANNOSYL-GLYCOPROTEIN 4-BETA-N-ACETYLGLUCOSAMINYLTRANSFERASE-LIKE"/>
    <property type="match status" value="1"/>
</dbReference>
<feature type="domain" description="MGAT4 A/B/C C-terminal" evidence="6">
    <location>
        <begin position="388"/>
        <end position="519"/>
    </location>
</feature>
<dbReference type="Pfam" id="PF23524">
    <property type="entry name" value="MGAT4A_C"/>
    <property type="match status" value="1"/>
</dbReference>
<accession>A0A8B8C3D3</accession>
<dbReference type="InterPro" id="IPR056576">
    <property type="entry name" value="MGAT4_A/B/C_C"/>
</dbReference>
<evidence type="ECO:0000259" key="6">
    <source>
        <dbReference type="Pfam" id="PF23524"/>
    </source>
</evidence>
<organism evidence="7 8">
    <name type="scientific">Crassostrea virginica</name>
    <name type="common">Eastern oyster</name>
    <dbReference type="NCBI Taxonomy" id="6565"/>
    <lineage>
        <taxon>Eukaryota</taxon>
        <taxon>Metazoa</taxon>
        <taxon>Spiralia</taxon>
        <taxon>Lophotrochozoa</taxon>
        <taxon>Mollusca</taxon>
        <taxon>Bivalvia</taxon>
        <taxon>Autobranchia</taxon>
        <taxon>Pteriomorphia</taxon>
        <taxon>Ostreida</taxon>
        <taxon>Ostreoidea</taxon>
        <taxon>Ostreidae</taxon>
        <taxon>Crassostrea</taxon>
    </lineage>
</organism>
<evidence type="ECO:0000256" key="2">
    <source>
        <dbReference type="ARBA" id="ARBA00022676"/>
    </source>
</evidence>
<reference evidence="8" key="1">
    <citation type="submission" date="2025-08" db="UniProtKB">
        <authorList>
            <consortium name="RefSeq"/>
        </authorList>
    </citation>
    <scope>IDENTIFICATION</scope>
    <source>
        <tissue evidence="8">Whole sample</tissue>
    </source>
</reference>
<dbReference type="InterPro" id="IPR057279">
    <property type="entry name" value="MGAT4"/>
</dbReference>
<dbReference type="GeneID" id="111115227"/>
<evidence type="ECO:0000259" key="5">
    <source>
        <dbReference type="Pfam" id="PF04666"/>
    </source>
</evidence>
<dbReference type="InterPro" id="IPR006759">
    <property type="entry name" value="Glyco_transf_54"/>
</dbReference>
<dbReference type="GO" id="GO:0008375">
    <property type="term" value="F:acetylglucosaminyltransferase activity"/>
    <property type="evidence" value="ECO:0007669"/>
    <property type="project" value="TreeGrafter"/>
</dbReference>
<dbReference type="RefSeq" id="XP_022309594.1">
    <property type="nucleotide sequence ID" value="XM_022453886.1"/>
</dbReference>
<keyword evidence="3" id="KW-0808">Transferase</keyword>
<feature type="domain" description="MGAT4 conserved region" evidence="5">
    <location>
        <begin position="138"/>
        <end position="373"/>
    </location>
</feature>
<feature type="transmembrane region" description="Helical" evidence="4">
    <location>
        <begin position="9"/>
        <end position="28"/>
    </location>
</feature>
<evidence type="ECO:0000256" key="4">
    <source>
        <dbReference type="SAM" id="Phobius"/>
    </source>
</evidence>
<dbReference type="OrthoDB" id="2016523at2759"/>
<keyword evidence="2" id="KW-0328">Glycosyltransferase</keyword>
<evidence type="ECO:0000313" key="7">
    <source>
        <dbReference type="Proteomes" id="UP000694844"/>
    </source>
</evidence>
<dbReference type="AlphaFoldDB" id="A0A8B8C3D3"/>
<dbReference type="PANTHER" id="PTHR12062">
    <property type="entry name" value="N-ACETYLGLUCOSAMINYLTRANSFERASE VI"/>
    <property type="match status" value="1"/>
</dbReference>
<keyword evidence="4" id="KW-1133">Transmembrane helix</keyword>
<evidence type="ECO:0000256" key="1">
    <source>
        <dbReference type="ARBA" id="ARBA00004922"/>
    </source>
</evidence>
<dbReference type="Proteomes" id="UP000694844">
    <property type="component" value="Chromosome 9"/>
</dbReference>
<protein>
    <submittedName>
        <fullName evidence="8">Alpha-1,3-mannosyl-glycoprotein 4-beta-N-acetylglucosaminyltransferase C-like isoform X1</fullName>
    </submittedName>
</protein>
<dbReference type="KEGG" id="cvn:111115227"/>
<gene>
    <name evidence="8" type="primary">LOC111115227</name>
</gene>
<dbReference type="GO" id="GO:0006487">
    <property type="term" value="P:protein N-linked glycosylation"/>
    <property type="evidence" value="ECO:0007669"/>
    <property type="project" value="TreeGrafter"/>
</dbReference>
<proteinExistence type="predicted"/>
<name>A0A8B8C3D3_CRAVI</name>